<dbReference type="EMBL" id="BARU01001379">
    <property type="protein sequence ID" value="GAH30982.1"/>
    <property type="molecule type" value="Genomic_DNA"/>
</dbReference>
<evidence type="ECO:0000256" key="2">
    <source>
        <dbReference type="ARBA" id="ARBA00022691"/>
    </source>
</evidence>
<dbReference type="GO" id="GO:0051536">
    <property type="term" value="F:iron-sulfur cluster binding"/>
    <property type="evidence" value="ECO:0007669"/>
    <property type="project" value="UniProtKB-KW"/>
</dbReference>
<dbReference type="Pfam" id="PF13282">
    <property type="entry name" value="DUF4070"/>
    <property type="match status" value="1"/>
</dbReference>
<dbReference type="Gene3D" id="3.30.750.200">
    <property type="match status" value="1"/>
</dbReference>
<keyword evidence="2" id="KW-0949">S-adenosyl-L-methionine</keyword>
<comment type="cofactor">
    <cofactor evidence="1">
        <name>[4Fe-4S] cluster</name>
        <dbReference type="ChEBI" id="CHEBI:49883"/>
    </cofactor>
</comment>
<accession>X1EEG7</accession>
<keyword evidence="3" id="KW-0479">Metal-binding</keyword>
<sequence length="156" mass="18586">DKSQNKIKFYEKAIEKIHRFGISIEGAFIFGFDHDDKSIFKKTVEFIERVKLDVVQFSILTPLPGTRLYEKLEKEDRIIDRNWSNYDLAHAVFKPKLMTPQELKQGFDWAYQRIYRLSSIFKRLTSLSGGRRWKYSLPALTLNLSYRRIFNGKEKK</sequence>
<name>X1EEG7_9ZZZZ</name>
<dbReference type="AlphaFoldDB" id="X1EEG7"/>
<evidence type="ECO:0000256" key="3">
    <source>
        <dbReference type="ARBA" id="ARBA00022723"/>
    </source>
</evidence>
<dbReference type="InterPro" id="IPR058240">
    <property type="entry name" value="rSAM_sf"/>
</dbReference>
<feature type="non-terminal residue" evidence="7">
    <location>
        <position position="1"/>
    </location>
</feature>
<evidence type="ECO:0000313" key="7">
    <source>
        <dbReference type="EMBL" id="GAH30982.1"/>
    </source>
</evidence>
<keyword evidence="5" id="KW-0411">Iron-sulfur</keyword>
<dbReference type="PANTHER" id="PTHR43409:SF7">
    <property type="entry name" value="BLL1977 PROTEIN"/>
    <property type="match status" value="1"/>
</dbReference>
<dbReference type="GO" id="GO:0005829">
    <property type="term" value="C:cytosol"/>
    <property type="evidence" value="ECO:0007669"/>
    <property type="project" value="TreeGrafter"/>
</dbReference>
<reference evidence="7" key="1">
    <citation type="journal article" date="2014" name="Front. Microbiol.">
        <title>High frequency of phylogenetically diverse reductive dehalogenase-homologous genes in deep subseafloor sedimentary metagenomes.</title>
        <authorList>
            <person name="Kawai M."/>
            <person name="Futagami T."/>
            <person name="Toyoda A."/>
            <person name="Takaki Y."/>
            <person name="Nishi S."/>
            <person name="Hori S."/>
            <person name="Arai W."/>
            <person name="Tsubouchi T."/>
            <person name="Morono Y."/>
            <person name="Uchiyama I."/>
            <person name="Ito T."/>
            <person name="Fujiyama A."/>
            <person name="Inagaki F."/>
            <person name="Takami H."/>
        </authorList>
    </citation>
    <scope>NUCLEOTIDE SEQUENCE</scope>
    <source>
        <strain evidence="7">Expedition CK06-06</strain>
    </source>
</reference>
<keyword evidence="4" id="KW-0408">Iron</keyword>
<evidence type="ECO:0000256" key="4">
    <source>
        <dbReference type="ARBA" id="ARBA00023004"/>
    </source>
</evidence>
<comment type="caution">
    <text evidence="7">The sequence shown here is derived from an EMBL/GenBank/DDBJ whole genome shotgun (WGS) entry which is preliminary data.</text>
</comment>
<feature type="domain" description="DUF4070" evidence="6">
    <location>
        <begin position="66"/>
        <end position="126"/>
    </location>
</feature>
<dbReference type="InterPro" id="IPR025274">
    <property type="entry name" value="DUF4070"/>
</dbReference>
<dbReference type="PANTHER" id="PTHR43409">
    <property type="entry name" value="ANAEROBIC MAGNESIUM-PROTOPORPHYRIN IX MONOMETHYL ESTER CYCLASE-RELATED"/>
    <property type="match status" value="1"/>
</dbReference>
<proteinExistence type="predicted"/>
<gene>
    <name evidence="7" type="ORF">S03H2_03670</name>
</gene>
<dbReference type="GO" id="GO:0046872">
    <property type="term" value="F:metal ion binding"/>
    <property type="evidence" value="ECO:0007669"/>
    <property type="project" value="UniProtKB-KW"/>
</dbReference>
<evidence type="ECO:0000256" key="5">
    <source>
        <dbReference type="ARBA" id="ARBA00023014"/>
    </source>
</evidence>
<dbReference type="SUPFAM" id="SSF102114">
    <property type="entry name" value="Radical SAM enzymes"/>
    <property type="match status" value="1"/>
</dbReference>
<evidence type="ECO:0000256" key="1">
    <source>
        <dbReference type="ARBA" id="ARBA00001966"/>
    </source>
</evidence>
<dbReference type="InterPro" id="IPR051198">
    <property type="entry name" value="BchE-like"/>
</dbReference>
<protein>
    <recommendedName>
        <fullName evidence="6">DUF4070 domain-containing protein</fullName>
    </recommendedName>
</protein>
<organism evidence="7">
    <name type="scientific">marine sediment metagenome</name>
    <dbReference type="NCBI Taxonomy" id="412755"/>
    <lineage>
        <taxon>unclassified sequences</taxon>
        <taxon>metagenomes</taxon>
        <taxon>ecological metagenomes</taxon>
    </lineage>
</organism>
<evidence type="ECO:0000259" key="6">
    <source>
        <dbReference type="Pfam" id="PF13282"/>
    </source>
</evidence>